<dbReference type="NCBIfam" id="NF033681">
    <property type="entry name" value="ExeM_NucH_DNase"/>
    <property type="match status" value="1"/>
</dbReference>
<keyword evidence="2" id="KW-0732">Signal</keyword>
<dbReference type="PANTHER" id="PTHR42834">
    <property type="entry name" value="ENDONUCLEASE/EXONUCLEASE/PHOSPHATASE FAMILY PROTEIN (AFU_ORTHOLOGUE AFUA_3G09210)"/>
    <property type="match status" value="1"/>
</dbReference>
<dbReference type="Pfam" id="PF03372">
    <property type="entry name" value="Exo_endo_phos"/>
    <property type="match status" value="1"/>
</dbReference>
<dbReference type="Proteomes" id="UP000198611">
    <property type="component" value="Unassembled WGS sequence"/>
</dbReference>
<evidence type="ECO:0000313" key="5">
    <source>
        <dbReference type="Proteomes" id="UP000198611"/>
    </source>
</evidence>
<dbReference type="InterPro" id="IPR047971">
    <property type="entry name" value="ExeM-like"/>
</dbReference>
<dbReference type="PANTHER" id="PTHR42834:SF1">
    <property type="entry name" value="ENDONUCLEASE_EXONUCLEASE_PHOSPHATASE FAMILY PROTEIN (AFU_ORTHOLOGUE AFUA_3G09210)"/>
    <property type="match status" value="1"/>
</dbReference>
<proteinExistence type="predicted"/>
<dbReference type="STRING" id="1123397.SAMN05660831_00941"/>
<dbReference type="RefSeq" id="WP_093427599.1">
    <property type="nucleotide sequence ID" value="NZ_FOMJ01000002.1"/>
</dbReference>
<protein>
    <recommendedName>
        <fullName evidence="3">Endonuclease/exonuclease/phosphatase domain-containing protein</fullName>
    </recommendedName>
</protein>
<feature type="signal peptide" evidence="2">
    <location>
        <begin position="1"/>
        <end position="33"/>
    </location>
</feature>
<evidence type="ECO:0000313" key="4">
    <source>
        <dbReference type="EMBL" id="SFD16055.1"/>
    </source>
</evidence>
<dbReference type="EMBL" id="FOMJ01000002">
    <property type="protein sequence ID" value="SFD16055.1"/>
    <property type="molecule type" value="Genomic_DNA"/>
</dbReference>
<dbReference type="AlphaFoldDB" id="A0A1I1Q226"/>
<dbReference type="InterPro" id="IPR036691">
    <property type="entry name" value="Endo/exonu/phosph_ase_sf"/>
</dbReference>
<keyword evidence="5" id="KW-1185">Reference proteome</keyword>
<evidence type="ECO:0000259" key="3">
    <source>
        <dbReference type="Pfam" id="PF03372"/>
    </source>
</evidence>
<evidence type="ECO:0000256" key="2">
    <source>
        <dbReference type="SAM" id="SignalP"/>
    </source>
</evidence>
<dbReference type="Gene3D" id="3.60.10.10">
    <property type="entry name" value="Endonuclease/exonuclease/phosphatase"/>
    <property type="match status" value="1"/>
</dbReference>
<dbReference type="SUPFAM" id="SSF56219">
    <property type="entry name" value="DNase I-like"/>
    <property type="match status" value="1"/>
</dbReference>
<organism evidence="4 5">
    <name type="scientific">Thiohalospira halophila DSM 15071</name>
    <dbReference type="NCBI Taxonomy" id="1123397"/>
    <lineage>
        <taxon>Bacteria</taxon>
        <taxon>Pseudomonadati</taxon>
        <taxon>Pseudomonadota</taxon>
        <taxon>Gammaproteobacteria</taxon>
        <taxon>Thiohalospirales</taxon>
        <taxon>Thiohalospiraceae</taxon>
        <taxon>Thiohalospira</taxon>
    </lineage>
</organism>
<feature type="chain" id="PRO_5011750062" description="Endonuclease/exonuclease/phosphatase domain-containing protein" evidence="2">
    <location>
        <begin position="34"/>
        <end position="554"/>
    </location>
</feature>
<reference evidence="4 5" key="1">
    <citation type="submission" date="2016-10" db="EMBL/GenBank/DDBJ databases">
        <authorList>
            <person name="de Groot N.N."/>
        </authorList>
    </citation>
    <scope>NUCLEOTIDE SEQUENCE [LARGE SCALE GENOMIC DNA]</scope>
    <source>
        <strain evidence="4 5">HL3</strain>
    </source>
</reference>
<sequence length="554" mass="60050">MERRRLFHPARSARFSLALSLLALSLGAGPLRAAPCDGPGVAIAAITGADGEEPLPADETVTLRGRVGGAFLEGLDGFWIQQGEGSGARGVFVYAPGLASGSEEARAVRAGRRLALTAEIDRYRSRIQLADLEAFHDCGPASVEPAPLAWPASAEELRRRAGARVELRHELVVSGHFELGRYGSLHLSRERVFHPNHVPPGPADPPWLVLDDGEYRRGPEPVPYLDAHGTRRAGSRITELTGILTRAFGAWRVHPTEKPTFTGGERPAPPPAPGSAHRRVAAVNLANLFQTLGERGAKTAAQRRRQTDRLGTLVAELEADVLAISELENRPAAVELLVERVGGDDYRARRRSPVGDDAIRNALLYRPDRVRPVGPLRILDSGPFVRPPLVQRFRPTGRDGEPFTVVAIHLKSKGGCPEGGDIDRGSGCWDDQRTAAAGALAAALTERAPPVIIAGDLNAYPAERPTERLRRAGYTDLLRDARRRGAGYTYNYRGRSGRLDYLFVRGKERVRGMGVWGVNADEPAVAAATGPWRAGDHDPVWLDLKTLEPRTGAR</sequence>
<feature type="domain" description="Endonuclease/exonuclease/phosphatase" evidence="3">
    <location>
        <begin position="297"/>
        <end position="520"/>
    </location>
</feature>
<dbReference type="InterPro" id="IPR005135">
    <property type="entry name" value="Endo/exonuclease/phosphatase"/>
</dbReference>
<dbReference type="GO" id="GO:0003824">
    <property type="term" value="F:catalytic activity"/>
    <property type="evidence" value="ECO:0007669"/>
    <property type="project" value="InterPro"/>
</dbReference>
<dbReference type="OrthoDB" id="9800417at2"/>
<accession>A0A1I1Q226</accession>
<evidence type="ECO:0000256" key="1">
    <source>
        <dbReference type="SAM" id="MobiDB-lite"/>
    </source>
</evidence>
<gene>
    <name evidence="4" type="ORF">SAMN05660831_00941</name>
</gene>
<name>A0A1I1Q226_9GAMM</name>
<feature type="region of interest" description="Disordered" evidence="1">
    <location>
        <begin position="257"/>
        <end position="276"/>
    </location>
</feature>